<evidence type="ECO:0000256" key="1">
    <source>
        <dbReference type="SAM" id="MobiDB-lite"/>
    </source>
</evidence>
<protein>
    <submittedName>
        <fullName evidence="2">Uncharacterized protein</fullName>
    </submittedName>
</protein>
<feature type="region of interest" description="Disordered" evidence="1">
    <location>
        <begin position="63"/>
        <end position="154"/>
    </location>
</feature>
<feature type="compositionally biased region" description="Basic residues" evidence="1">
    <location>
        <begin position="63"/>
        <end position="73"/>
    </location>
</feature>
<proteinExistence type="predicted"/>
<name>A0A6L2M653_TANCI</name>
<comment type="caution">
    <text evidence="2">The sequence shown here is derived from an EMBL/GenBank/DDBJ whole genome shotgun (WGS) entry which is preliminary data.</text>
</comment>
<feature type="compositionally biased region" description="Polar residues" evidence="1">
    <location>
        <begin position="74"/>
        <end position="84"/>
    </location>
</feature>
<feature type="compositionally biased region" description="Basic and acidic residues" evidence="1">
    <location>
        <begin position="140"/>
        <end position="154"/>
    </location>
</feature>
<dbReference type="AlphaFoldDB" id="A0A6L2M653"/>
<sequence length="154" mass="17073">MVIPFAFFNLCITVSDISSYKSSDTKSNASTNDIVSSRGPYDYLLQCYDDEIDESVPEFKSNKRTVCKSKASKTRPSNSKQVPSLQPGFTLPLSTIGSVVDNERKRKRNVRSDKSKELPNPPPKFPLRVPSFGSSVGYEGKGKKLLEVTSDKTI</sequence>
<reference evidence="2" key="1">
    <citation type="journal article" date="2019" name="Sci. Rep.">
        <title>Draft genome of Tanacetum cinerariifolium, the natural source of mosquito coil.</title>
        <authorList>
            <person name="Yamashiro T."/>
            <person name="Shiraishi A."/>
            <person name="Satake H."/>
            <person name="Nakayama K."/>
        </authorList>
    </citation>
    <scope>NUCLEOTIDE SEQUENCE</scope>
</reference>
<evidence type="ECO:0000313" key="2">
    <source>
        <dbReference type="EMBL" id="GEU69391.1"/>
    </source>
</evidence>
<accession>A0A6L2M653</accession>
<gene>
    <name evidence="2" type="ORF">Tci_041369</name>
</gene>
<organism evidence="2">
    <name type="scientific">Tanacetum cinerariifolium</name>
    <name type="common">Dalmatian daisy</name>
    <name type="synonym">Chrysanthemum cinerariifolium</name>
    <dbReference type="NCBI Taxonomy" id="118510"/>
    <lineage>
        <taxon>Eukaryota</taxon>
        <taxon>Viridiplantae</taxon>
        <taxon>Streptophyta</taxon>
        <taxon>Embryophyta</taxon>
        <taxon>Tracheophyta</taxon>
        <taxon>Spermatophyta</taxon>
        <taxon>Magnoliopsida</taxon>
        <taxon>eudicotyledons</taxon>
        <taxon>Gunneridae</taxon>
        <taxon>Pentapetalae</taxon>
        <taxon>asterids</taxon>
        <taxon>campanulids</taxon>
        <taxon>Asterales</taxon>
        <taxon>Asteraceae</taxon>
        <taxon>Asteroideae</taxon>
        <taxon>Anthemideae</taxon>
        <taxon>Anthemidinae</taxon>
        <taxon>Tanacetum</taxon>
    </lineage>
</organism>
<dbReference type="EMBL" id="BKCJ010005925">
    <property type="protein sequence ID" value="GEU69391.1"/>
    <property type="molecule type" value="Genomic_DNA"/>
</dbReference>